<dbReference type="AlphaFoldDB" id="A0AA39L6V8"/>
<dbReference type="PANTHER" id="PTHR10742:SF382">
    <property type="entry name" value="AMINE OXIDASE DOMAIN-CONTAINING PROTEIN"/>
    <property type="match status" value="1"/>
</dbReference>
<dbReference type="Gene3D" id="3.90.660.10">
    <property type="match status" value="2"/>
</dbReference>
<feature type="signal peptide" evidence="1">
    <location>
        <begin position="1"/>
        <end position="16"/>
    </location>
</feature>
<dbReference type="GO" id="GO:0001716">
    <property type="term" value="F:L-amino-acid oxidase activity"/>
    <property type="evidence" value="ECO:0007669"/>
    <property type="project" value="TreeGrafter"/>
</dbReference>
<evidence type="ECO:0000313" key="3">
    <source>
        <dbReference type="EMBL" id="KAK0386327.1"/>
    </source>
</evidence>
<dbReference type="Proteomes" id="UP001175261">
    <property type="component" value="Unassembled WGS sequence"/>
</dbReference>
<name>A0AA39L6V8_SARSR</name>
<evidence type="ECO:0000313" key="4">
    <source>
        <dbReference type="Proteomes" id="UP001175261"/>
    </source>
</evidence>
<gene>
    <name evidence="3" type="ORF">NLU13_6164</name>
</gene>
<reference evidence="3" key="1">
    <citation type="submission" date="2022-10" db="EMBL/GenBank/DDBJ databases">
        <title>Determination and structural analysis of whole genome sequence of Sarocladium strictum F4-1.</title>
        <authorList>
            <person name="Hu L."/>
            <person name="Jiang Y."/>
        </authorList>
    </citation>
    <scope>NUCLEOTIDE SEQUENCE</scope>
    <source>
        <strain evidence="3">F4-1</strain>
    </source>
</reference>
<keyword evidence="4" id="KW-1185">Reference proteome</keyword>
<dbReference type="InterPro" id="IPR050281">
    <property type="entry name" value="Flavin_monoamine_oxidase"/>
</dbReference>
<dbReference type="Gene3D" id="1.10.10.1620">
    <property type="match status" value="1"/>
</dbReference>
<comment type="caution">
    <text evidence="3">The sequence shown here is derived from an EMBL/GenBank/DDBJ whole genome shotgun (WGS) entry which is preliminary data.</text>
</comment>
<accession>A0AA39L6V8</accession>
<dbReference type="PANTHER" id="PTHR10742">
    <property type="entry name" value="FLAVIN MONOAMINE OXIDASE"/>
    <property type="match status" value="1"/>
</dbReference>
<dbReference type="Pfam" id="PF01593">
    <property type="entry name" value="Amino_oxidase"/>
    <property type="match status" value="1"/>
</dbReference>
<dbReference type="GO" id="GO:0009063">
    <property type="term" value="P:amino acid catabolic process"/>
    <property type="evidence" value="ECO:0007669"/>
    <property type="project" value="TreeGrafter"/>
</dbReference>
<sequence>MKSLSLLLGSSSLALASQLRIETRTALNSRAANIHIEADAHVARETVFTYGPCDAKTQEDAHHAVARSTKLEAGKPHRLVWIMPKDLQSDDCISAWSESGDLLGRSAPQKYSVPMNSSSGIDAYGPWFDGVALLEKSDDYNVDVEAAKAKEVAIVGAGMAGLTTYFILNEAGLTNLTILEGSGRLGGRVRTEYLSGGPEDYSYAEMGPMRIPYQARFGDRTYNISDQALFFQLVEEVNKKNKELGNEDAIIKLIPFLQTSPNGLAYYGGNKMDNGLPPTQADVAADPSLGPIAPEIPESAQALAAQVGESLPGSEFLELMATNFWQAHAAFLKDQGPAGLPGDQWSEFAFLVNYLNASVFDANAVTGGYDYRNTLDLLYYTMLFGAGGSFKTIDGGMNLLPNAFHSLVDGVTKFEAKVERIQWDEETSRLKLHWRSNYTEPKLDSQSFDYAILSPAIPAVQRMRLPGVPFAMRNAINSMTYASACKVALEYRTRFWEKFANPIYGSCSTSTDIPGIGSVCYPSANINGSGPASILASYEIGRPYGAEWTGIPEEQHVQYVIDAMAEIHGDVAREQFTGKWRRKCWSLDEFSSGGWASPAVGSHETYLPSFFETHSHMIFVGEHTSYTHAWIASAIESGVRGSVQLLLELGLVDEAKEVVSKWMARWINVVSNGVEHYRLHKNVQLTRKQ</sequence>
<proteinExistence type="predicted"/>
<dbReference type="InterPro" id="IPR036188">
    <property type="entry name" value="FAD/NAD-bd_sf"/>
</dbReference>
<dbReference type="SUPFAM" id="SSF54373">
    <property type="entry name" value="FAD-linked reductases, C-terminal domain"/>
    <property type="match status" value="1"/>
</dbReference>
<keyword evidence="1" id="KW-0732">Signal</keyword>
<dbReference type="SUPFAM" id="SSF51905">
    <property type="entry name" value="FAD/NAD(P)-binding domain"/>
    <property type="match status" value="1"/>
</dbReference>
<dbReference type="EMBL" id="JAPDFR010000005">
    <property type="protein sequence ID" value="KAK0386327.1"/>
    <property type="molecule type" value="Genomic_DNA"/>
</dbReference>
<evidence type="ECO:0000259" key="2">
    <source>
        <dbReference type="Pfam" id="PF01593"/>
    </source>
</evidence>
<protein>
    <recommendedName>
        <fullName evidence="2">Amine oxidase domain-containing protein</fullName>
    </recommendedName>
</protein>
<feature type="chain" id="PRO_5041272050" description="Amine oxidase domain-containing protein" evidence="1">
    <location>
        <begin position="17"/>
        <end position="689"/>
    </location>
</feature>
<organism evidence="3 4">
    <name type="scientific">Sarocladium strictum</name>
    <name type="common">Black bundle disease fungus</name>
    <name type="synonym">Acremonium strictum</name>
    <dbReference type="NCBI Taxonomy" id="5046"/>
    <lineage>
        <taxon>Eukaryota</taxon>
        <taxon>Fungi</taxon>
        <taxon>Dikarya</taxon>
        <taxon>Ascomycota</taxon>
        <taxon>Pezizomycotina</taxon>
        <taxon>Sordariomycetes</taxon>
        <taxon>Hypocreomycetidae</taxon>
        <taxon>Hypocreales</taxon>
        <taxon>Sarocladiaceae</taxon>
        <taxon>Sarocladium</taxon>
    </lineage>
</organism>
<dbReference type="InterPro" id="IPR002937">
    <property type="entry name" value="Amino_oxidase"/>
</dbReference>
<dbReference type="Gene3D" id="3.50.50.60">
    <property type="entry name" value="FAD/NAD(P)-binding domain"/>
    <property type="match status" value="1"/>
</dbReference>
<evidence type="ECO:0000256" key="1">
    <source>
        <dbReference type="SAM" id="SignalP"/>
    </source>
</evidence>
<feature type="domain" description="Amine oxidase" evidence="2">
    <location>
        <begin position="159"/>
        <end position="645"/>
    </location>
</feature>